<dbReference type="Gene3D" id="3.40.50.1820">
    <property type="entry name" value="alpha/beta hydrolase"/>
    <property type="match status" value="2"/>
</dbReference>
<organism evidence="1 2">
    <name type="scientific">Sistotremastrum niveocremeum HHB9708</name>
    <dbReference type="NCBI Taxonomy" id="1314777"/>
    <lineage>
        <taxon>Eukaryota</taxon>
        <taxon>Fungi</taxon>
        <taxon>Dikarya</taxon>
        <taxon>Basidiomycota</taxon>
        <taxon>Agaricomycotina</taxon>
        <taxon>Agaricomycetes</taxon>
        <taxon>Sistotremastrales</taxon>
        <taxon>Sistotremastraceae</taxon>
        <taxon>Sertulicium</taxon>
        <taxon>Sertulicium niveocremeum</taxon>
    </lineage>
</organism>
<gene>
    <name evidence="1" type="ORF">SISNIDRAFT_484694</name>
</gene>
<keyword evidence="2" id="KW-1185">Reference proteome</keyword>
<dbReference type="InterPro" id="IPR029058">
    <property type="entry name" value="AB_hydrolase_fold"/>
</dbReference>
<evidence type="ECO:0008006" key="3">
    <source>
        <dbReference type="Google" id="ProtNLM"/>
    </source>
</evidence>
<dbReference type="Proteomes" id="UP000076722">
    <property type="component" value="Unassembled WGS sequence"/>
</dbReference>
<accession>A0A164VUB1</accession>
<reference evidence="1 2" key="1">
    <citation type="journal article" date="2016" name="Mol. Biol. Evol.">
        <title>Comparative Genomics of Early-Diverging Mushroom-Forming Fungi Provides Insights into the Origins of Lignocellulose Decay Capabilities.</title>
        <authorList>
            <person name="Nagy L.G."/>
            <person name="Riley R."/>
            <person name="Tritt A."/>
            <person name="Adam C."/>
            <person name="Daum C."/>
            <person name="Floudas D."/>
            <person name="Sun H."/>
            <person name="Yadav J.S."/>
            <person name="Pangilinan J."/>
            <person name="Larsson K.H."/>
            <person name="Matsuura K."/>
            <person name="Barry K."/>
            <person name="Labutti K."/>
            <person name="Kuo R."/>
            <person name="Ohm R.A."/>
            <person name="Bhattacharya S.S."/>
            <person name="Shirouzu T."/>
            <person name="Yoshinaga Y."/>
            <person name="Martin F.M."/>
            <person name="Grigoriev I.V."/>
            <person name="Hibbett D.S."/>
        </authorList>
    </citation>
    <scope>NUCLEOTIDE SEQUENCE [LARGE SCALE GENOMIC DNA]</scope>
    <source>
        <strain evidence="1 2">HHB9708</strain>
    </source>
</reference>
<evidence type="ECO:0000313" key="1">
    <source>
        <dbReference type="EMBL" id="KZS94477.1"/>
    </source>
</evidence>
<evidence type="ECO:0000313" key="2">
    <source>
        <dbReference type="Proteomes" id="UP000076722"/>
    </source>
</evidence>
<proteinExistence type="predicted"/>
<sequence length="357" mass="39205">MHCQWETFVVDPRPVYRYQVMGNRYTPKITRSSSSSRADNRHVSLVFLHAVGMFKESFEPVIGILLKSPLDIQSPSGSPMIVAEAWSTECPNHGQSAVLNADDIRGENGGPCSMNDFADAVYVYLRSNPGRSIDVSLPPSRDFVQSGFERFELNTCSSPLLAQMQPRLNIHSAILADPVVGPGDQASKSFMAILSASSLSRQDVWSNRAQATKQLPTLSLMRGWSPEACELYLMNALIPHPAHALPQPFAFKGVTTACARDHEAFIFRSIVQDGSAYNHLAALYASDIPTHLLYNAIPAQLTAKMMPKLLSCKGQTPTSTRPVHGHMFFQINPALAAEVLLDVLQHDQTSTNVSARL</sequence>
<protein>
    <recommendedName>
        <fullName evidence="3">Alpha/beta-hydrolase</fullName>
    </recommendedName>
</protein>
<dbReference type="STRING" id="1314777.A0A164VUB1"/>
<dbReference type="EMBL" id="KV419404">
    <property type="protein sequence ID" value="KZS94477.1"/>
    <property type="molecule type" value="Genomic_DNA"/>
</dbReference>
<dbReference type="AlphaFoldDB" id="A0A164VUB1"/>
<name>A0A164VUB1_9AGAM</name>